<reference evidence="1 2" key="1">
    <citation type="submission" date="2006-03" db="EMBL/GenBank/DDBJ databases">
        <authorList>
            <person name="Bartlett D.H."/>
            <person name="Valle G."/>
            <person name="Lauro F.M."/>
            <person name="Vezzi A."/>
            <person name="Simonato F."/>
            <person name="Eloe E."/>
            <person name="Vitulo N."/>
            <person name="Stratton T.K."/>
            <person name="D'angelo M."/>
            <person name="Ferriera S."/>
            <person name="Johnson J."/>
            <person name="Kravitz S."/>
            <person name="Beeson K."/>
            <person name="Sutton G."/>
            <person name="Rogers Y."/>
            <person name="Friedman R."/>
            <person name="Frazier M."/>
            <person name="Venter J.C."/>
        </authorList>
    </citation>
    <scope>NUCLEOTIDE SEQUENCE [LARGE SCALE GENOMIC DNA]</scope>
    <source>
        <strain evidence="1 2">3TCK</strain>
    </source>
</reference>
<evidence type="ECO:0000313" key="2">
    <source>
        <dbReference type="Proteomes" id="UP000003789"/>
    </source>
</evidence>
<dbReference type="RefSeq" id="WP_006229430.1">
    <property type="nucleotide sequence ID" value="NZ_CH724134.1"/>
</dbReference>
<sequence length="390" mass="43653">MASIEETVRTNIAAKMSNAADLFISSLRSNQLSTAVWDFPSNTERTMWFYTPSDHGGLTLAQMNDHQQALAFNLLATGLSEAGYATVSTIIGLENVLDRIEGHSLNAGQGRFRDPSRYYLRIFGNPNGMNWGWRFGGHHISINNTIVGGQLASGTPSFLGADPATTPLLGAHMLRPLGSLQDTAFDLLTNFSDQQQSRVVISPIPPIDTVGGNRSSIDVGQHPIEPRRLADVWRQKFHGRQQDHFERVQDLLEQQIGLTSKHRKAVSFSSIPKGLAAADMNKHQRDILTELINLYVGRLPDEIADLELRKVTGERFDGLHFAWAGAVRPGEPSYYRIQGESLVIEFDNTQRDANHIHSVWRDPKGDFSTDLLAQHYVKSHHHHHHHHHHD</sequence>
<gene>
    <name evidence="1" type="ORF">P3TCK_07249</name>
</gene>
<evidence type="ECO:0008006" key="3">
    <source>
        <dbReference type="Google" id="ProtNLM"/>
    </source>
</evidence>
<proteinExistence type="predicted"/>
<organism evidence="1 2">
    <name type="scientific">Photobacterium profundum 3TCK</name>
    <dbReference type="NCBI Taxonomy" id="314280"/>
    <lineage>
        <taxon>Bacteria</taxon>
        <taxon>Pseudomonadati</taxon>
        <taxon>Pseudomonadota</taxon>
        <taxon>Gammaproteobacteria</taxon>
        <taxon>Vibrionales</taxon>
        <taxon>Vibrionaceae</taxon>
        <taxon>Photobacterium</taxon>
    </lineage>
</organism>
<name>Q1YXV4_9GAMM</name>
<dbReference type="EMBL" id="AAPH01000040">
    <property type="protein sequence ID" value="EAS41143.1"/>
    <property type="molecule type" value="Genomic_DNA"/>
</dbReference>
<protein>
    <recommendedName>
        <fullName evidence="3">DUF3500 domain-containing protein</fullName>
    </recommendedName>
</protein>
<dbReference type="Pfam" id="PF12006">
    <property type="entry name" value="DUF3500"/>
    <property type="match status" value="1"/>
</dbReference>
<dbReference type="OrthoDB" id="581140at2"/>
<dbReference type="HOGENOM" id="CLU_033093_0_0_6"/>
<dbReference type="PANTHER" id="PTHR37489">
    <property type="entry name" value="DUF3500 DOMAIN-CONTAINING PROTEIN"/>
    <property type="match status" value="1"/>
</dbReference>
<dbReference type="InterPro" id="IPR021889">
    <property type="entry name" value="DUF3500"/>
</dbReference>
<dbReference type="AlphaFoldDB" id="Q1YXV4"/>
<evidence type="ECO:0000313" key="1">
    <source>
        <dbReference type="EMBL" id="EAS41143.1"/>
    </source>
</evidence>
<comment type="caution">
    <text evidence="1">The sequence shown here is derived from an EMBL/GenBank/DDBJ whole genome shotgun (WGS) entry which is preliminary data.</text>
</comment>
<dbReference type="Proteomes" id="UP000003789">
    <property type="component" value="Unassembled WGS sequence"/>
</dbReference>
<dbReference type="PANTHER" id="PTHR37489:SF1">
    <property type="entry name" value="DUF3500 DOMAIN-CONTAINING PROTEIN"/>
    <property type="match status" value="1"/>
</dbReference>
<accession>Q1YXV4</accession>